<evidence type="ECO:0000313" key="10">
    <source>
        <dbReference type="Proteomes" id="UP000198891"/>
    </source>
</evidence>
<keyword evidence="3" id="KW-1003">Cell membrane</keyword>
<feature type="transmembrane region" description="Helical" evidence="7">
    <location>
        <begin position="181"/>
        <end position="206"/>
    </location>
</feature>
<evidence type="ECO:0000259" key="8">
    <source>
        <dbReference type="PROSITE" id="PS50928"/>
    </source>
</evidence>
<dbReference type="InterPro" id="IPR000515">
    <property type="entry name" value="MetI-like"/>
</dbReference>
<feature type="transmembrane region" description="Helical" evidence="7">
    <location>
        <begin position="12"/>
        <end position="31"/>
    </location>
</feature>
<comment type="subcellular location">
    <subcellularLocation>
        <location evidence="1 7">Cell membrane</location>
        <topology evidence="1 7">Multi-pass membrane protein</topology>
    </subcellularLocation>
</comment>
<dbReference type="SUPFAM" id="SSF161098">
    <property type="entry name" value="MetI-like"/>
    <property type="match status" value="1"/>
</dbReference>
<dbReference type="OrthoDB" id="3521657at2"/>
<organism evidence="9 10">
    <name type="scientific">Herbiconiux ginsengi</name>
    <dbReference type="NCBI Taxonomy" id="381665"/>
    <lineage>
        <taxon>Bacteria</taxon>
        <taxon>Bacillati</taxon>
        <taxon>Actinomycetota</taxon>
        <taxon>Actinomycetes</taxon>
        <taxon>Micrococcales</taxon>
        <taxon>Microbacteriaceae</taxon>
        <taxon>Herbiconiux</taxon>
    </lineage>
</organism>
<protein>
    <submittedName>
        <fullName evidence="9">Carbohydrate ABC transporter membrane protein 2, CUT1 family</fullName>
    </submittedName>
</protein>
<feature type="transmembrane region" description="Helical" evidence="7">
    <location>
        <begin position="239"/>
        <end position="260"/>
    </location>
</feature>
<dbReference type="PROSITE" id="PS50928">
    <property type="entry name" value="ABC_TM1"/>
    <property type="match status" value="1"/>
</dbReference>
<evidence type="ECO:0000313" key="9">
    <source>
        <dbReference type="EMBL" id="SDY64972.1"/>
    </source>
</evidence>
<dbReference type="InterPro" id="IPR035906">
    <property type="entry name" value="MetI-like_sf"/>
</dbReference>
<gene>
    <name evidence="9" type="ORF">SAMN05216554_1026</name>
</gene>
<keyword evidence="4 7" id="KW-0812">Transmembrane</keyword>
<reference evidence="9 10" key="1">
    <citation type="submission" date="2016-10" db="EMBL/GenBank/DDBJ databases">
        <authorList>
            <person name="de Groot N.N."/>
        </authorList>
    </citation>
    <scope>NUCLEOTIDE SEQUENCE [LARGE SCALE GENOMIC DNA]</scope>
    <source>
        <strain evidence="9 10">CGMCC 4.3491</strain>
    </source>
</reference>
<evidence type="ECO:0000256" key="7">
    <source>
        <dbReference type="RuleBase" id="RU363032"/>
    </source>
</evidence>
<dbReference type="PANTHER" id="PTHR43744:SF12">
    <property type="entry name" value="ABC TRANSPORTER PERMEASE PROTEIN MG189-RELATED"/>
    <property type="match status" value="1"/>
</dbReference>
<evidence type="ECO:0000256" key="5">
    <source>
        <dbReference type="ARBA" id="ARBA00022989"/>
    </source>
</evidence>
<dbReference type="Gene3D" id="1.10.3720.10">
    <property type="entry name" value="MetI-like"/>
    <property type="match status" value="1"/>
</dbReference>
<dbReference type="CDD" id="cd06261">
    <property type="entry name" value="TM_PBP2"/>
    <property type="match status" value="1"/>
</dbReference>
<evidence type="ECO:0000256" key="4">
    <source>
        <dbReference type="ARBA" id="ARBA00022692"/>
    </source>
</evidence>
<comment type="similarity">
    <text evidence="7">Belongs to the binding-protein-dependent transport system permease family.</text>
</comment>
<evidence type="ECO:0000256" key="1">
    <source>
        <dbReference type="ARBA" id="ARBA00004651"/>
    </source>
</evidence>
<keyword evidence="5 7" id="KW-1133">Transmembrane helix</keyword>
<dbReference type="RefSeq" id="WP_092549652.1">
    <property type="nucleotide sequence ID" value="NZ_FNPZ01000001.1"/>
</dbReference>
<accession>A0A1H3LKK1</accession>
<sequence length="274" mass="30280">MHNKYTWRTGILEVVMIVVAILFVIPLYLLVNVALRTSNDPASVLALPTQITFDNFARAWVDGNLGNALVNSGIVAVVSTVLIILFSAFAAYPLARSMRRLSKFAYYGFLAGLLLPFQLALIPLYLTMRDIGLLGTVWSLVLFYVGSQMPFSIFLYAGFLRRVPIEYEEAASVDGAGPVGTFWRVVFPLLRPITGTVAILNLINIWNDFFTPLLYLSGSGQQTVPVALYSFFGQYSTEWNIVFAGLLISVAPVLLLYFLLQRTVIQGFASGLKG</sequence>
<keyword evidence="10" id="KW-1185">Reference proteome</keyword>
<keyword evidence="2 7" id="KW-0813">Transport</keyword>
<feature type="transmembrane region" description="Helical" evidence="7">
    <location>
        <begin position="68"/>
        <end position="92"/>
    </location>
</feature>
<feature type="domain" description="ABC transmembrane type-1" evidence="8">
    <location>
        <begin position="69"/>
        <end position="260"/>
    </location>
</feature>
<evidence type="ECO:0000256" key="2">
    <source>
        <dbReference type="ARBA" id="ARBA00022448"/>
    </source>
</evidence>
<name>A0A1H3LKK1_9MICO</name>
<dbReference type="STRING" id="381665.SAMN05216554_1026"/>
<dbReference type="Proteomes" id="UP000198891">
    <property type="component" value="Unassembled WGS sequence"/>
</dbReference>
<feature type="transmembrane region" description="Helical" evidence="7">
    <location>
        <begin position="104"/>
        <end position="126"/>
    </location>
</feature>
<dbReference type="PANTHER" id="PTHR43744">
    <property type="entry name" value="ABC TRANSPORTER PERMEASE PROTEIN MG189-RELATED-RELATED"/>
    <property type="match status" value="1"/>
</dbReference>
<evidence type="ECO:0000256" key="6">
    <source>
        <dbReference type="ARBA" id="ARBA00023136"/>
    </source>
</evidence>
<evidence type="ECO:0000256" key="3">
    <source>
        <dbReference type="ARBA" id="ARBA00022475"/>
    </source>
</evidence>
<keyword evidence="6 7" id="KW-0472">Membrane</keyword>
<dbReference type="GO" id="GO:0055085">
    <property type="term" value="P:transmembrane transport"/>
    <property type="evidence" value="ECO:0007669"/>
    <property type="project" value="InterPro"/>
</dbReference>
<dbReference type="GO" id="GO:0005886">
    <property type="term" value="C:plasma membrane"/>
    <property type="evidence" value="ECO:0007669"/>
    <property type="project" value="UniProtKB-SubCell"/>
</dbReference>
<dbReference type="EMBL" id="FNPZ01000001">
    <property type="protein sequence ID" value="SDY64972.1"/>
    <property type="molecule type" value="Genomic_DNA"/>
</dbReference>
<proteinExistence type="inferred from homology"/>
<feature type="transmembrane region" description="Helical" evidence="7">
    <location>
        <begin position="138"/>
        <end position="160"/>
    </location>
</feature>
<dbReference type="AlphaFoldDB" id="A0A1H3LKK1"/>
<dbReference type="Pfam" id="PF00528">
    <property type="entry name" value="BPD_transp_1"/>
    <property type="match status" value="1"/>
</dbReference>